<accession>A0A7C1CYE7</accession>
<gene>
    <name evidence="2" type="ORF">ENN47_05315</name>
</gene>
<dbReference type="InterPro" id="IPR036116">
    <property type="entry name" value="FN3_sf"/>
</dbReference>
<dbReference type="Pfam" id="PF17963">
    <property type="entry name" value="Big_9"/>
    <property type="match status" value="1"/>
</dbReference>
<sequence>MRRNNLALALVLLVIIIAGCVFVNRLPVWSTIEDFTRNIGSLLEIDLIDYCTDPDGDELSFSLVSGPGSINGSNYSWTVSGAIGTKEVEIEASDGEGKSSTSFTITVKGPPNTPSNPSPSDNAVNQNFPLITLSWEGGDPDGDEVTYDLYFGKTPDPALLRKDFSSTTHTKSALENSTKYYWKVVAKDGTHEVEGPVWSFTTGAFCLVQESFESLALGPLSSSTLSWGDYQKTSTSFAEITQRGFNETKGLTFVDPTVLGYAKVVGEGFKPAKSGAIKFDFRVSENGFFGVGDPIRRAPYVYVGDFGDGFGVYTYNYQTDKVRKRSELEPASWHLIMMEFDFTDSPGFAVYVDNIMHPCGYESYSESFDFTKFEFIVFADKTCSYVDFDNIIICVTEPGYSTAGK</sequence>
<dbReference type="PROSITE" id="PS51257">
    <property type="entry name" value="PROKAR_LIPOPROTEIN"/>
    <property type="match status" value="1"/>
</dbReference>
<reference evidence="2" key="1">
    <citation type="journal article" date="2020" name="mSystems">
        <title>Genome- and Community-Level Interaction Insights into Carbon Utilization and Element Cycling Functions of Hydrothermarchaeota in Hydrothermal Sediment.</title>
        <authorList>
            <person name="Zhou Z."/>
            <person name="Liu Y."/>
            <person name="Xu W."/>
            <person name="Pan J."/>
            <person name="Luo Z.H."/>
            <person name="Li M."/>
        </authorList>
    </citation>
    <scope>NUCLEOTIDE SEQUENCE [LARGE SCALE GENOMIC DNA]</scope>
    <source>
        <strain evidence="2">SpSt-1179</strain>
    </source>
</reference>
<feature type="region of interest" description="Disordered" evidence="1">
    <location>
        <begin position="91"/>
        <end position="123"/>
    </location>
</feature>
<evidence type="ECO:0000313" key="2">
    <source>
        <dbReference type="EMBL" id="HDP77593.1"/>
    </source>
</evidence>
<comment type="caution">
    <text evidence="2">The sequence shown here is derived from an EMBL/GenBank/DDBJ whole genome shotgun (WGS) entry which is preliminary data.</text>
</comment>
<organism evidence="2">
    <name type="scientific">Mesotoga infera</name>
    <dbReference type="NCBI Taxonomy" id="1236046"/>
    <lineage>
        <taxon>Bacteria</taxon>
        <taxon>Thermotogati</taxon>
        <taxon>Thermotogota</taxon>
        <taxon>Thermotogae</taxon>
        <taxon>Kosmotogales</taxon>
        <taxon>Kosmotogaceae</taxon>
        <taxon>Mesotoga</taxon>
    </lineage>
</organism>
<dbReference type="EMBL" id="DSBT01000144">
    <property type="protein sequence ID" value="HDP77593.1"/>
    <property type="molecule type" value="Genomic_DNA"/>
</dbReference>
<dbReference type="Gene3D" id="2.60.40.10">
    <property type="entry name" value="Immunoglobulins"/>
    <property type="match status" value="2"/>
</dbReference>
<evidence type="ECO:0008006" key="3">
    <source>
        <dbReference type="Google" id="ProtNLM"/>
    </source>
</evidence>
<name>A0A7C1CYE7_9BACT</name>
<dbReference type="Proteomes" id="UP000886198">
    <property type="component" value="Unassembled WGS sequence"/>
</dbReference>
<proteinExistence type="predicted"/>
<evidence type="ECO:0000256" key="1">
    <source>
        <dbReference type="SAM" id="MobiDB-lite"/>
    </source>
</evidence>
<dbReference type="InterPro" id="IPR013783">
    <property type="entry name" value="Ig-like_fold"/>
</dbReference>
<dbReference type="SUPFAM" id="SSF49265">
    <property type="entry name" value="Fibronectin type III"/>
    <property type="match status" value="1"/>
</dbReference>
<protein>
    <recommendedName>
        <fullName evidence="3">Fibronectin type-III domain-containing protein</fullName>
    </recommendedName>
</protein>
<dbReference type="AlphaFoldDB" id="A0A7C1CYE7"/>